<protein>
    <submittedName>
        <fullName evidence="1">Uncharacterized protein</fullName>
    </submittedName>
</protein>
<name>A0AAD6HXS5_PENCN</name>
<keyword evidence="2" id="KW-1185">Reference proteome</keyword>
<dbReference type="EMBL" id="JAQJZL010000016">
    <property type="protein sequence ID" value="KAJ6022440.1"/>
    <property type="molecule type" value="Genomic_DNA"/>
</dbReference>
<dbReference type="Proteomes" id="UP001219568">
    <property type="component" value="Unassembled WGS sequence"/>
</dbReference>
<comment type="caution">
    <text evidence="1">The sequence shown here is derived from an EMBL/GenBank/DDBJ whole genome shotgun (WGS) entry which is preliminary data.</text>
</comment>
<organism evidence="1 2">
    <name type="scientific">Penicillium canescens</name>
    <dbReference type="NCBI Taxonomy" id="5083"/>
    <lineage>
        <taxon>Eukaryota</taxon>
        <taxon>Fungi</taxon>
        <taxon>Dikarya</taxon>
        <taxon>Ascomycota</taxon>
        <taxon>Pezizomycotina</taxon>
        <taxon>Eurotiomycetes</taxon>
        <taxon>Eurotiomycetidae</taxon>
        <taxon>Eurotiales</taxon>
        <taxon>Aspergillaceae</taxon>
        <taxon>Penicillium</taxon>
    </lineage>
</organism>
<reference evidence="1" key="1">
    <citation type="journal article" date="2023" name="IMA Fungus">
        <title>Comparative genomic study of the Penicillium genus elucidates a diverse pangenome and 15 lateral gene transfer events.</title>
        <authorList>
            <person name="Petersen C."/>
            <person name="Sorensen T."/>
            <person name="Nielsen M.R."/>
            <person name="Sondergaard T.E."/>
            <person name="Sorensen J.L."/>
            <person name="Fitzpatrick D.A."/>
            <person name="Frisvad J.C."/>
            <person name="Nielsen K.L."/>
        </authorList>
    </citation>
    <scope>NUCLEOTIDE SEQUENCE</scope>
    <source>
        <strain evidence="1">IBT 15450</strain>
    </source>
</reference>
<evidence type="ECO:0000313" key="2">
    <source>
        <dbReference type="Proteomes" id="UP001219568"/>
    </source>
</evidence>
<proteinExistence type="predicted"/>
<reference evidence="1" key="2">
    <citation type="submission" date="2023-01" db="EMBL/GenBank/DDBJ databases">
        <authorList>
            <person name="Petersen C."/>
        </authorList>
    </citation>
    <scope>NUCLEOTIDE SEQUENCE</scope>
    <source>
        <strain evidence="1">IBT 15450</strain>
    </source>
</reference>
<gene>
    <name evidence="1" type="ORF">N7460_012835</name>
</gene>
<accession>A0AAD6HXS5</accession>
<dbReference type="AlphaFoldDB" id="A0AAD6HXS5"/>
<evidence type="ECO:0000313" key="1">
    <source>
        <dbReference type="EMBL" id="KAJ6022440.1"/>
    </source>
</evidence>
<sequence>MVAGVVHIVTDLMVIALPLSHVWKLKLNICANMPFFKTIIAAFAPAMGSSADWKYGNSSERTFNRL</sequence>